<reference evidence="2 3" key="1">
    <citation type="submission" date="2020-02" db="EMBL/GenBank/DDBJ databases">
        <title>A chromosome-scale genome assembly of the black bullhead catfish (Ameiurus melas).</title>
        <authorList>
            <person name="Wen M."/>
            <person name="Zham M."/>
            <person name="Cabau C."/>
            <person name="Klopp C."/>
            <person name="Donnadieu C."/>
            <person name="Roques C."/>
            <person name="Bouchez O."/>
            <person name="Lampietro C."/>
            <person name="Jouanno E."/>
            <person name="Herpin A."/>
            <person name="Louis A."/>
            <person name="Berthelot C."/>
            <person name="Parey E."/>
            <person name="Roest-Crollius H."/>
            <person name="Braasch I."/>
            <person name="Postlethwait J."/>
            <person name="Robinson-Rechavi M."/>
            <person name="Echchiki A."/>
            <person name="Begum T."/>
            <person name="Montfort J."/>
            <person name="Schartl M."/>
            <person name="Bobe J."/>
            <person name="Guiguen Y."/>
        </authorList>
    </citation>
    <scope>NUCLEOTIDE SEQUENCE [LARGE SCALE GENOMIC DNA]</scope>
    <source>
        <strain evidence="2">M_S1</strain>
        <tissue evidence="2">Blood</tissue>
    </source>
</reference>
<dbReference type="AlphaFoldDB" id="A0A7J6AB90"/>
<sequence length="70" mass="7705">MTLKRTGGGNTPSCLPTAIKEQQEEEATVLGETLNRPANRTPVKTQCGRNIHTDCSSNYRSLFALYHSLP</sequence>
<dbReference type="Proteomes" id="UP000593565">
    <property type="component" value="Unassembled WGS sequence"/>
</dbReference>
<feature type="region of interest" description="Disordered" evidence="1">
    <location>
        <begin position="1"/>
        <end position="26"/>
    </location>
</feature>
<keyword evidence="3" id="KW-1185">Reference proteome</keyword>
<gene>
    <name evidence="2" type="ORF">AMELA_G00166210</name>
</gene>
<dbReference type="EMBL" id="JAAGNN010000014">
    <property type="protein sequence ID" value="KAF4080076.1"/>
    <property type="molecule type" value="Genomic_DNA"/>
</dbReference>
<protein>
    <submittedName>
        <fullName evidence="2">Uncharacterized protein</fullName>
    </submittedName>
</protein>
<evidence type="ECO:0000256" key="1">
    <source>
        <dbReference type="SAM" id="MobiDB-lite"/>
    </source>
</evidence>
<name>A0A7J6AB90_AMEME</name>
<evidence type="ECO:0000313" key="2">
    <source>
        <dbReference type="EMBL" id="KAF4080076.1"/>
    </source>
</evidence>
<feature type="compositionally biased region" description="Gly residues" evidence="1">
    <location>
        <begin position="1"/>
        <end position="10"/>
    </location>
</feature>
<organism evidence="2 3">
    <name type="scientific">Ameiurus melas</name>
    <name type="common">Black bullhead</name>
    <name type="synonym">Silurus melas</name>
    <dbReference type="NCBI Taxonomy" id="219545"/>
    <lineage>
        <taxon>Eukaryota</taxon>
        <taxon>Metazoa</taxon>
        <taxon>Chordata</taxon>
        <taxon>Craniata</taxon>
        <taxon>Vertebrata</taxon>
        <taxon>Euteleostomi</taxon>
        <taxon>Actinopterygii</taxon>
        <taxon>Neopterygii</taxon>
        <taxon>Teleostei</taxon>
        <taxon>Ostariophysi</taxon>
        <taxon>Siluriformes</taxon>
        <taxon>Ictaluridae</taxon>
        <taxon>Ameiurus</taxon>
    </lineage>
</organism>
<proteinExistence type="predicted"/>
<accession>A0A7J6AB90</accession>
<evidence type="ECO:0000313" key="3">
    <source>
        <dbReference type="Proteomes" id="UP000593565"/>
    </source>
</evidence>
<comment type="caution">
    <text evidence="2">The sequence shown here is derived from an EMBL/GenBank/DDBJ whole genome shotgun (WGS) entry which is preliminary data.</text>
</comment>